<dbReference type="AlphaFoldDB" id="A0A0E9XPC8"/>
<accession>A0A0E9XPC8</accession>
<proteinExistence type="predicted"/>
<sequence length="21" mass="2538">MLHSCPFTVYFYSLCAYIYIC</sequence>
<dbReference type="EMBL" id="GBXM01004331">
    <property type="protein sequence ID" value="JAI04247.1"/>
    <property type="molecule type" value="Transcribed_RNA"/>
</dbReference>
<protein>
    <submittedName>
        <fullName evidence="1">Uncharacterized protein</fullName>
    </submittedName>
</protein>
<name>A0A0E9XPC8_ANGAN</name>
<reference evidence="1" key="1">
    <citation type="submission" date="2014-11" db="EMBL/GenBank/DDBJ databases">
        <authorList>
            <person name="Amaro Gonzalez C."/>
        </authorList>
    </citation>
    <scope>NUCLEOTIDE SEQUENCE</scope>
</reference>
<reference evidence="1" key="2">
    <citation type="journal article" date="2015" name="Fish Shellfish Immunol.">
        <title>Early steps in the European eel (Anguilla anguilla)-Vibrio vulnificus interaction in the gills: Role of the RtxA13 toxin.</title>
        <authorList>
            <person name="Callol A."/>
            <person name="Pajuelo D."/>
            <person name="Ebbesson L."/>
            <person name="Teles M."/>
            <person name="MacKenzie S."/>
            <person name="Amaro C."/>
        </authorList>
    </citation>
    <scope>NUCLEOTIDE SEQUENCE</scope>
</reference>
<evidence type="ECO:0000313" key="1">
    <source>
        <dbReference type="EMBL" id="JAI04247.1"/>
    </source>
</evidence>
<organism evidence="1">
    <name type="scientific">Anguilla anguilla</name>
    <name type="common">European freshwater eel</name>
    <name type="synonym">Muraena anguilla</name>
    <dbReference type="NCBI Taxonomy" id="7936"/>
    <lineage>
        <taxon>Eukaryota</taxon>
        <taxon>Metazoa</taxon>
        <taxon>Chordata</taxon>
        <taxon>Craniata</taxon>
        <taxon>Vertebrata</taxon>
        <taxon>Euteleostomi</taxon>
        <taxon>Actinopterygii</taxon>
        <taxon>Neopterygii</taxon>
        <taxon>Teleostei</taxon>
        <taxon>Anguilliformes</taxon>
        <taxon>Anguillidae</taxon>
        <taxon>Anguilla</taxon>
    </lineage>
</organism>